<dbReference type="Pfam" id="PF00664">
    <property type="entry name" value="ABC_membrane"/>
    <property type="match status" value="1"/>
</dbReference>
<keyword evidence="4 10" id="KW-0067">ATP-binding</keyword>
<dbReference type="InterPro" id="IPR039421">
    <property type="entry name" value="Type_1_exporter"/>
</dbReference>
<keyword evidence="5 7" id="KW-1133">Transmembrane helix</keyword>
<dbReference type="InterPro" id="IPR003439">
    <property type="entry name" value="ABC_transporter-like_ATP-bd"/>
</dbReference>
<evidence type="ECO:0000259" key="8">
    <source>
        <dbReference type="PROSITE" id="PS50893"/>
    </source>
</evidence>
<comment type="subcellular location">
    <subcellularLocation>
        <location evidence="1">Cell membrane</location>
        <topology evidence="1">Multi-pass membrane protein</topology>
    </subcellularLocation>
</comment>
<dbReference type="RefSeq" id="WP_381442602.1">
    <property type="nucleotide sequence ID" value="NZ_JBHSNP010000009.1"/>
</dbReference>
<name>A0ABW0TVJ3_9BACL</name>
<dbReference type="Gene3D" id="1.20.1560.10">
    <property type="entry name" value="ABC transporter type 1, transmembrane domain"/>
    <property type="match status" value="1"/>
</dbReference>
<dbReference type="PANTHER" id="PTHR43394">
    <property type="entry name" value="ATP-DEPENDENT PERMEASE MDL1, MITOCHONDRIAL"/>
    <property type="match status" value="1"/>
</dbReference>
<dbReference type="InterPro" id="IPR036640">
    <property type="entry name" value="ABC1_TM_sf"/>
</dbReference>
<dbReference type="EMBL" id="JBHSNP010000009">
    <property type="protein sequence ID" value="MFC5602500.1"/>
    <property type="molecule type" value="Genomic_DNA"/>
</dbReference>
<protein>
    <submittedName>
        <fullName evidence="10">ABC transporter ATP-binding protein</fullName>
    </submittedName>
</protein>
<feature type="domain" description="ABC transmembrane type-1" evidence="9">
    <location>
        <begin position="196"/>
        <end position="462"/>
    </location>
</feature>
<evidence type="ECO:0000256" key="5">
    <source>
        <dbReference type="ARBA" id="ARBA00022989"/>
    </source>
</evidence>
<comment type="caution">
    <text evidence="10">The sequence shown here is derived from an EMBL/GenBank/DDBJ whole genome shotgun (WGS) entry which is preliminary data.</text>
</comment>
<evidence type="ECO:0000259" key="9">
    <source>
        <dbReference type="PROSITE" id="PS50929"/>
    </source>
</evidence>
<evidence type="ECO:0000313" key="10">
    <source>
        <dbReference type="EMBL" id="MFC5602500.1"/>
    </source>
</evidence>
<dbReference type="PROSITE" id="PS00211">
    <property type="entry name" value="ABC_TRANSPORTER_1"/>
    <property type="match status" value="1"/>
</dbReference>
<dbReference type="SUPFAM" id="SSF52540">
    <property type="entry name" value="P-loop containing nucleoside triphosphate hydrolases"/>
    <property type="match status" value="1"/>
</dbReference>
<proteinExistence type="predicted"/>
<evidence type="ECO:0000256" key="1">
    <source>
        <dbReference type="ARBA" id="ARBA00004651"/>
    </source>
</evidence>
<feature type="transmembrane region" description="Helical" evidence="7">
    <location>
        <begin position="294"/>
        <end position="313"/>
    </location>
</feature>
<dbReference type="InterPro" id="IPR017871">
    <property type="entry name" value="ABC_transporter-like_CS"/>
</dbReference>
<evidence type="ECO:0000256" key="2">
    <source>
        <dbReference type="ARBA" id="ARBA00022692"/>
    </source>
</evidence>
<keyword evidence="3" id="KW-0547">Nucleotide-binding</keyword>
<keyword evidence="6 7" id="KW-0472">Membrane</keyword>
<evidence type="ECO:0000256" key="4">
    <source>
        <dbReference type="ARBA" id="ARBA00022840"/>
    </source>
</evidence>
<evidence type="ECO:0000256" key="6">
    <source>
        <dbReference type="ARBA" id="ARBA00023136"/>
    </source>
</evidence>
<feature type="transmembrane region" description="Helical" evidence="7">
    <location>
        <begin position="442"/>
        <end position="460"/>
    </location>
</feature>
<dbReference type="PANTHER" id="PTHR43394:SF1">
    <property type="entry name" value="ATP-BINDING CASSETTE SUB-FAMILY B MEMBER 10, MITOCHONDRIAL"/>
    <property type="match status" value="1"/>
</dbReference>
<dbReference type="Gene3D" id="3.40.50.300">
    <property type="entry name" value="P-loop containing nucleotide triphosphate hydrolases"/>
    <property type="match status" value="1"/>
</dbReference>
<feature type="transmembrane region" description="Helical" evidence="7">
    <location>
        <begin position="219"/>
        <end position="240"/>
    </location>
</feature>
<dbReference type="PROSITE" id="PS50893">
    <property type="entry name" value="ABC_TRANSPORTER_2"/>
    <property type="match status" value="1"/>
</dbReference>
<accession>A0ABW0TVJ3</accession>
<feature type="transmembrane region" description="Helical" evidence="7">
    <location>
        <begin position="319"/>
        <end position="342"/>
    </location>
</feature>
<evidence type="ECO:0000256" key="7">
    <source>
        <dbReference type="SAM" id="Phobius"/>
    </source>
</evidence>
<feature type="transmembrane region" description="Helical" evidence="7">
    <location>
        <begin position="399"/>
        <end position="422"/>
    </location>
</feature>
<dbReference type="PROSITE" id="PS50929">
    <property type="entry name" value="ABC_TM1F"/>
    <property type="match status" value="1"/>
</dbReference>
<dbReference type="InterPro" id="IPR027417">
    <property type="entry name" value="P-loop_NTPase"/>
</dbReference>
<reference evidence="11" key="1">
    <citation type="journal article" date="2019" name="Int. J. Syst. Evol. Microbiol.">
        <title>The Global Catalogue of Microorganisms (GCM) 10K type strain sequencing project: providing services to taxonomists for standard genome sequencing and annotation.</title>
        <authorList>
            <consortium name="The Broad Institute Genomics Platform"/>
            <consortium name="The Broad Institute Genome Sequencing Center for Infectious Disease"/>
            <person name="Wu L."/>
            <person name="Ma J."/>
        </authorList>
    </citation>
    <scope>NUCLEOTIDE SEQUENCE [LARGE SCALE GENOMIC DNA]</scope>
    <source>
        <strain evidence="11">KACC 11299</strain>
    </source>
</reference>
<evidence type="ECO:0000313" key="11">
    <source>
        <dbReference type="Proteomes" id="UP001596071"/>
    </source>
</evidence>
<sequence length="740" mass="81604">MRKLAKHLKPFATGILLAVLLLFVQAISDLNLPNYMSNIVNVGIQQGGIEHASPDAISQDGMKLITSFMTEQERQIIESAYLLVSPSEENSKGKPYSKLYPEAKQQLYVKRELSKTETENVDTAFGTASSTFINVLRELSPPSDENAKEDASTSIHMKEIYGMQAVLESLPEAAIQSAHAEAVKNDVMQKQSGIMLSKGFYDELGVDLGAKQTGYIMKIGFYMLVIALVGGVATVLVGLLSSRIATGVARNLRKQVFTKVESFSKKELDTFSTASLITRCTNDIQQVQQLIMMGVRMICYAPILGIGGIIMAVNKSAHMSWIIALAVVVLIGLILIVMAIAVPKFKMIQKLIDKLNLISRENLSGLMVVRSFGTQEYEKERFDVANSDLTKTNLFVNRVMVFMMPMMMLIMNGVTILIVWVGAHQIAVSSMQVGDMMAFMQYVMQILMSFMMLSMMFIMIPRAAVSAGRIAEVLETEVSIADPEEPNSFNEKSKGLLEFKNVSFRYEGANEDALHDVSFTAKPGQTTAIIGPTGSGKTTIASLTLRFYDVSEGEILVDGVDIRDVKQAELRSKIGYVPQKGILLSGTIESNLKYGRKEASDEEMKEVAKVAQALDFIEERPEQFESTISQGGANVSGGQKQRLTIARALMKKPEILIFDDSFSALDFKTDSVLRKALKEHTSNATVILVAQRVSTIMNAEQILVLDKGRIVGRGTHRELLETCPEYYEIASSQLSKEELA</sequence>
<dbReference type="GO" id="GO:0005524">
    <property type="term" value="F:ATP binding"/>
    <property type="evidence" value="ECO:0007669"/>
    <property type="project" value="UniProtKB-KW"/>
</dbReference>
<feature type="domain" description="ABC transporter" evidence="8">
    <location>
        <begin position="497"/>
        <end position="732"/>
    </location>
</feature>
<dbReference type="InterPro" id="IPR011527">
    <property type="entry name" value="ABC1_TM_dom"/>
</dbReference>
<dbReference type="SUPFAM" id="SSF90123">
    <property type="entry name" value="ABC transporter transmembrane region"/>
    <property type="match status" value="1"/>
</dbReference>
<dbReference type="InterPro" id="IPR003593">
    <property type="entry name" value="AAA+_ATPase"/>
</dbReference>
<gene>
    <name evidence="10" type="ORF">ACFPTP_04645</name>
</gene>
<dbReference type="Proteomes" id="UP001596071">
    <property type="component" value="Unassembled WGS sequence"/>
</dbReference>
<dbReference type="SMART" id="SM00382">
    <property type="entry name" value="AAA"/>
    <property type="match status" value="1"/>
</dbReference>
<keyword evidence="11" id="KW-1185">Reference proteome</keyword>
<organism evidence="10 11">
    <name type="scientific">Sporosarcina koreensis</name>
    <dbReference type="NCBI Taxonomy" id="334735"/>
    <lineage>
        <taxon>Bacteria</taxon>
        <taxon>Bacillati</taxon>
        <taxon>Bacillota</taxon>
        <taxon>Bacilli</taxon>
        <taxon>Bacillales</taxon>
        <taxon>Caryophanaceae</taxon>
        <taxon>Sporosarcina</taxon>
    </lineage>
</organism>
<dbReference type="CDD" id="cd18548">
    <property type="entry name" value="ABC_6TM_Tm287_like"/>
    <property type="match status" value="1"/>
</dbReference>
<evidence type="ECO:0000256" key="3">
    <source>
        <dbReference type="ARBA" id="ARBA00022741"/>
    </source>
</evidence>
<dbReference type="Pfam" id="PF00005">
    <property type="entry name" value="ABC_tran"/>
    <property type="match status" value="1"/>
</dbReference>
<keyword evidence="2 7" id="KW-0812">Transmembrane</keyword>